<evidence type="ECO:0000313" key="2">
    <source>
        <dbReference type="EMBL" id="QAV19275.1"/>
    </source>
</evidence>
<evidence type="ECO:0000313" key="1">
    <source>
        <dbReference type="EMBL" id="MCY9596243.1"/>
    </source>
</evidence>
<dbReference type="OrthoDB" id="2773476at2"/>
<dbReference type="AlphaFoldDB" id="A0A410WXX0"/>
<sequence>MIYELKKSEYHRLKPILLSGFQFPEIYAVVNLVNSGWIVADDPVNPTSAFVWAEGLKGFFLIGCENNISFLEDLNHFIDHELNERLQRDVNGVEVAGMHQGWDDVIKQSYHCRNVKQSIQLIYKWDDHQAVEAI</sequence>
<organism evidence="2 3">
    <name type="scientific">Paenibacillus chitinolyticus</name>
    <dbReference type="NCBI Taxonomy" id="79263"/>
    <lineage>
        <taxon>Bacteria</taxon>
        <taxon>Bacillati</taxon>
        <taxon>Bacillota</taxon>
        <taxon>Bacilli</taxon>
        <taxon>Bacillales</taxon>
        <taxon>Paenibacillaceae</taxon>
        <taxon>Paenibacillus</taxon>
    </lineage>
</organism>
<dbReference type="EMBL" id="JAMDMJ010000013">
    <property type="protein sequence ID" value="MCY9596243.1"/>
    <property type="molecule type" value="Genomic_DNA"/>
</dbReference>
<accession>A0A410WXX0</accession>
<evidence type="ECO:0000313" key="3">
    <source>
        <dbReference type="Proteomes" id="UP000288943"/>
    </source>
</evidence>
<dbReference type="RefSeq" id="WP_042226187.1">
    <property type="nucleotide sequence ID" value="NZ_CP026520.1"/>
</dbReference>
<protein>
    <submittedName>
        <fullName evidence="1">GNAT family N-acetyltransferase</fullName>
    </submittedName>
</protein>
<proteinExistence type="predicted"/>
<dbReference type="Proteomes" id="UP001527202">
    <property type="component" value="Unassembled WGS sequence"/>
</dbReference>
<evidence type="ECO:0000313" key="4">
    <source>
        <dbReference type="Proteomes" id="UP001527202"/>
    </source>
</evidence>
<gene>
    <name evidence="1" type="ORF">M5X16_10700</name>
    <name evidence="2" type="ORF">PC41400_16975</name>
</gene>
<dbReference type="Proteomes" id="UP000288943">
    <property type="component" value="Chromosome"/>
</dbReference>
<dbReference type="EMBL" id="CP026520">
    <property type="protein sequence ID" value="QAV19275.1"/>
    <property type="molecule type" value="Genomic_DNA"/>
</dbReference>
<reference evidence="2 3" key="1">
    <citation type="submission" date="2018-01" db="EMBL/GenBank/DDBJ databases">
        <title>The whole genome sequencing and assembly of Paenibacillus chitinolyticus KCCM 41400 strain.</title>
        <authorList>
            <person name="Kim J.-Y."/>
            <person name="Park M.-K."/>
            <person name="Lee Y.-J."/>
            <person name="Yi H."/>
            <person name="Bahn Y.-S."/>
            <person name="Kim J.F."/>
            <person name="Lee D.-W."/>
        </authorList>
    </citation>
    <scope>NUCLEOTIDE SEQUENCE [LARGE SCALE GENOMIC DNA]</scope>
    <source>
        <strain evidence="2 3">KCCM 41400</strain>
    </source>
</reference>
<name>A0A410WXX0_9BACL</name>
<keyword evidence="4" id="KW-1185">Reference proteome</keyword>
<dbReference type="KEGG" id="pchi:PC41400_16975"/>
<reference evidence="1 4" key="2">
    <citation type="submission" date="2022-05" db="EMBL/GenBank/DDBJ databases">
        <title>Genome Sequencing of Bee-Associated Microbes.</title>
        <authorList>
            <person name="Dunlap C."/>
        </authorList>
    </citation>
    <scope>NUCLEOTIDE SEQUENCE [LARGE SCALE GENOMIC DNA]</scope>
    <source>
        <strain evidence="1 4">NRRL B-23120</strain>
    </source>
</reference>
<dbReference type="GeneID" id="95376498"/>